<comment type="caution">
    <text evidence="4">The sequence shown here is derived from an EMBL/GenBank/DDBJ whole genome shotgun (WGS) entry which is preliminary data.</text>
</comment>
<sequence length="279" mass="30664">MSASEYKIVCRNLWKVFGIGVRQFMADRAGKPSDESLRQAGLLAAVKGVDLEVRAGQTLAIMGMPGSGKSTLIRCLSRLVEISAGQILLDGEDLASADELQMNEFRRRRMGMLSQGFTLPRHLSVLRNVSFPLEILGVEGGQRLARAKALIELVGLSGKEDFLPGQLADAERQRVGIARSLAVEPELWFLDQPFSRLDRSTRLQMQEEFLRLKDAVDTTIILATDDIEEAIRLADQLAIMKDGAVIQVDTPERILSRPANGDIAALLRQSPGTRKAEVA</sequence>
<protein>
    <submittedName>
        <fullName evidence="4">ATP-binding cassette domain-containing protein</fullName>
    </submittedName>
</protein>
<dbReference type="Gene3D" id="3.40.50.300">
    <property type="entry name" value="P-loop containing nucleotide triphosphate hydrolases"/>
    <property type="match status" value="1"/>
</dbReference>
<dbReference type="PANTHER" id="PTHR43869">
    <property type="entry name" value="GLYCINE BETAINE/PROLINE BETAINE TRANSPORT SYSTEM ATP-BINDING PROTEIN PROV"/>
    <property type="match status" value="1"/>
</dbReference>
<dbReference type="EMBL" id="JACFXV010000053">
    <property type="protein sequence ID" value="MBA5777753.1"/>
    <property type="molecule type" value="Genomic_DNA"/>
</dbReference>
<evidence type="ECO:0000256" key="1">
    <source>
        <dbReference type="ARBA" id="ARBA00022741"/>
    </source>
</evidence>
<keyword evidence="1" id="KW-0547">Nucleotide-binding</keyword>
<proteinExistence type="predicted"/>
<dbReference type="GO" id="GO:0016887">
    <property type="term" value="F:ATP hydrolysis activity"/>
    <property type="evidence" value="ECO:0007669"/>
    <property type="project" value="InterPro"/>
</dbReference>
<dbReference type="Pfam" id="PF00005">
    <property type="entry name" value="ABC_tran"/>
    <property type="match status" value="1"/>
</dbReference>
<dbReference type="RefSeq" id="WP_182165400.1">
    <property type="nucleotide sequence ID" value="NZ_JACFXV010000053.1"/>
</dbReference>
<dbReference type="InterPro" id="IPR003439">
    <property type="entry name" value="ABC_transporter-like_ATP-bd"/>
</dbReference>
<evidence type="ECO:0000256" key="2">
    <source>
        <dbReference type="ARBA" id="ARBA00022840"/>
    </source>
</evidence>
<dbReference type="InterPro" id="IPR003593">
    <property type="entry name" value="AAA+_ATPase"/>
</dbReference>
<gene>
    <name evidence="4" type="ORF">H2509_11515</name>
</gene>
<keyword evidence="5" id="KW-1185">Reference proteome</keyword>
<dbReference type="PANTHER" id="PTHR43869:SF1">
    <property type="entry name" value="GLYCINE BETAINE_PROLINE BETAINE TRANSPORT SYSTEM ATP-BINDING PROTEIN PROV"/>
    <property type="match status" value="1"/>
</dbReference>
<feature type="domain" description="ABC transporter" evidence="3">
    <location>
        <begin position="8"/>
        <end position="267"/>
    </location>
</feature>
<dbReference type="AlphaFoldDB" id="A0A839ADJ5"/>
<dbReference type="InterPro" id="IPR051921">
    <property type="entry name" value="ABC_osmolyte_uptake_ATP-bind"/>
</dbReference>
<dbReference type="InterPro" id="IPR027417">
    <property type="entry name" value="P-loop_NTPase"/>
</dbReference>
<dbReference type="GO" id="GO:0005524">
    <property type="term" value="F:ATP binding"/>
    <property type="evidence" value="ECO:0007669"/>
    <property type="project" value="UniProtKB-KW"/>
</dbReference>
<dbReference type="PROSITE" id="PS50893">
    <property type="entry name" value="ABC_TRANSPORTER_2"/>
    <property type="match status" value="1"/>
</dbReference>
<accession>A0A839ADJ5</accession>
<evidence type="ECO:0000313" key="4">
    <source>
        <dbReference type="EMBL" id="MBA5777753.1"/>
    </source>
</evidence>
<organism evidence="4 5">
    <name type="scientific">Stappia albiluteola</name>
    <dbReference type="NCBI Taxonomy" id="2758565"/>
    <lineage>
        <taxon>Bacteria</taxon>
        <taxon>Pseudomonadati</taxon>
        <taxon>Pseudomonadota</taxon>
        <taxon>Alphaproteobacteria</taxon>
        <taxon>Hyphomicrobiales</taxon>
        <taxon>Stappiaceae</taxon>
        <taxon>Stappia</taxon>
    </lineage>
</organism>
<name>A0A839ADJ5_9HYPH</name>
<dbReference type="SUPFAM" id="SSF52540">
    <property type="entry name" value="P-loop containing nucleoside triphosphate hydrolases"/>
    <property type="match status" value="1"/>
</dbReference>
<dbReference type="SMART" id="SM00382">
    <property type="entry name" value="AAA"/>
    <property type="match status" value="1"/>
</dbReference>
<keyword evidence="2 4" id="KW-0067">ATP-binding</keyword>
<reference evidence="4 5" key="1">
    <citation type="submission" date="2020-07" db="EMBL/GenBank/DDBJ databases">
        <title>Stappia sp., F7233, whole genome shotgun sequencing project.</title>
        <authorList>
            <person name="Jiang S."/>
            <person name="Liu Z.W."/>
            <person name="Du Z.J."/>
        </authorList>
    </citation>
    <scope>NUCLEOTIDE SEQUENCE [LARGE SCALE GENOMIC DNA]</scope>
    <source>
        <strain evidence="4 5">F7233</strain>
    </source>
</reference>
<evidence type="ECO:0000313" key="5">
    <source>
        <dbReference type="Proteomes" id="UP000541109"/>
    </source>
</evidence>
<evidence type="ECO:0000259" key="3">
    <source>
        <dbReference type="PROSITE" id="PS50893"/>
    </source>
</evidence>
<dbReference type="Proteomes" id="UP000541109">
    <property type="component" value="Unassembled WGS sequence"/>
</dbReference>